<feature type="transmembrane region" description="Helical" evidence="1">
    <location>
        <begin position="192"/>
        <end position="210"/>
    </location>
</feature>
<dbReference type="AlphaFoldDB" id="A0AAU7JT81"/>
<gene>
    <name evidence="2" type="ORF">ABEG17_18160</name>
</gene>
<protein>
    <submittedName>
        <fullName evidence="2">GAP family protein</fullName>
    </submittedName>
</protein>
<keyword evidence="1" id="KW-1133">Transmembrane helix</keyword>
<feature type="transmembrane region" description="Helical" evidence="1">
    <location>
        <begin position="37"/>
        <end position="56"/>
    </location>
</feature>
<reference evidence="2" key="1">
    <citation type="submission" date="2024-05" db="EMBL/GenBank/DDBJ databases">
        <authorList>
            <person name="Kim S."/>
            <person name="Heo J."/>
            <person name="Choi H."/>
            <person name="Choi Y."/>
            <person name="Kwon S.-W."/>
            <person name="Kim Y."/>
        </authorList>
    </citation>
    <scope>NUCLEOTIDE SEQUENCE</scope>
    <source>
        <strain evidence="2">KACC 23699</strain>
    </source>
</reference>
<evidence type="ECO:0000256" key="1">
    <source>
        <dbReference type="SAM" id="Phobius"/>
    </source>
</evidence>
<feature type="transmembrane region" description="Helical" evidence="1">
    <location>
        <begin position="6"/>
        <end position="25"/>
    </location>
</feature>
<evidence type="ECO:0000313" key="2">
    <source>
        <dbReference type="EMBL" id="XBO43465.1"/>
    </source>
</evidence>
<dbReference type="RefSeq" id="WP_406830900.1">
    <property type="nucleotide sequence ID" value="NZ_CP157483.1"/>
</dbReference>
<feature type="transmembrane region" description="Helical" evidence="1">
    <location>
        <begin position="109"/>
        <end position="136"/>
    </location>
</feature>
<feature type="transmembrane region" description="Helical" evidence="1">
    <location>
        <begin position="142"/>
        <end position="163"/>
    </location>
</feature>
<feature type="transmembrane region" description="Helical" evidence="1">
    <location>
        <begin position="68"/>
        <end position="88"/>
    </location>
</feature>
<dbReference type="EMBL" id="CP157483">
    <property type="protein sequence ID" value="XBO43465.1"/>
    <property type="molecule type" value="Genomic_DNA"/>
</dbReference>
<keyword evidence="1" id="KW-0812">Transmembrane</keyword>
<organism evidence="2">
    <name type="scientific">Pedococcus sp. KACC 23699</name>
    <dbReference type="NCBI Taxonomy" id="3149228"/>
    <lineage>
        <taxon>Bacteria</taxon>
        <taxon>Bacillati</taxon>
        <taxon>Actinomycetota</taxon>
        <taxon>Actinomycetes</taxon>
        <taxon>Micrococcales</taxon>
        <taxon>Intrasporangiaceae</taxon>
        <taxon>Pedococcus</taxon>
    </lineage>
</organism>
<proteinExistence type="predicted"/>
<dbReference type="Pfam" id="PF11139">
    <property type="entry name" value="SfLAP"/>
    <property type="match status" value="1"/>
</dbReference>
<dbReference type="InterPro" id="IPR021315">
    <property type="entry name" value="Gap/Sap"/>
</dbReference>
<accession>A0AAU7JT81</accession>
<name>A0AAU7JT81_9MICO</name>
<keyword evidence="1" id="KW-0472">Membrane</keyword>
<sequence>MTSALGLALLAAIEPLGIIAFIAVLGSRGGRRNTLGFIAGWALCACVVALVVTLAAGRSTSGDVSTLISSAGLLQIALGVVALAYLVHRHRRDRSTPVPQDVARPKEDTLGPVGAALIAAGLQGWPVVAGAVAAVLASTTNAAGRLLGTAMVVVVSTSTYVTAHVLAGRAPERTAAWLGALKRWINSHRERAIDILLLAAGSYLVVHGVLTQLAT</sequence>